<evidence type="ECO:0000313" key="1">
    <source>
        <dbReference type="EMBL" id="CDW45299.1"/>
    </source>
</evidence>
<protein>
    <submittedName>
        <fullName evidence="1">Uncharacterized protein</fullName>
    </submittedName>
</protein>
<proteinExistence type="predicted"/>
<organism evidence="1">
    <name type="scientific">Lepeophtheirus salmonis</name>
    <name type="common">Salmon louse</name>
    <name type="synonym">Caligus salmonis</name>
    <dbReference type="NCBI Taxonomy" id="72036"/>
    <lineage>
        <taxon>Eukaryota</taxon>
        <taxon>Metazoa</taxon>
        <taxon>Ecdysozoa</taxon>
        <taxon>Arthropoda</taxon>
        <taxon>Crustacea</taxon>
        <taxon>Multicrustacea</taxon>
        <taxon>Hexanauplia</taxon>
        <taxon>Copepoda</taxon>
        <taxon>Siphonostomatoida</taxon>
        <taxon>Caligidae</taxon>
        <taxon>Lepeophtheirus</taxon>
    </lineage>
</organism>
<accession>A0A0K2V472</accession>
<reference evidence="1" key="1">
    <citation type="submission" date="2014-05" db="EMBL/GenBank/DDBJ databases">
        <authorList>
            <person name="Chronopoulou M."/>
        </authorList>
    </citation>
    <scope>NUCLEOTIDE SEQUENCE</scope>
    <source>
        <tissue evidence="1">Whole organism</tissue>
    </source>
</reference>
<dbReference type="AlphaFoldDB" id="A0A0K2V472"/>
<sequence length="51" mass="6279">MCLFLYSFVYKAYPILLLHKNSYCIKSSYTYIIERKNYVKKNIMENTMRNK</sequence>
<name>A0A0K2V472_LEPSM</name>
<dbReference type="EMBL" id="HACA01027938">
    <property type="protein sequence ID" value="CDW45299.1"/>
    <property type="molecule type" value="Transcribed_RNA"/>
</dbReference>